<sequence>MIGNALAIIKDAAVFSGEFKRDLIATGVVMLIVLVVWAIQTFWEGRAK</sequence>
<dbReference type="AlphaFoldDB" id="A0A1M6LDA2"/>
<protein>
    <submittedName>
        <fullName evidence="2">Uncharacterized protein</fullName>
    </submittedName>
</protein>
<evidence type="ECO:0000313" key="3">
    <source>
        <dbReference type="Proteomes" id="UP000189935"/>
    </source>
</evidence>
<gene>
    <name evidence="2" type="ORF">SAMN05444159_1242</name>
</gene>
<dbReference type="RefSeq" id="WP_154071148.1">
    <property type="nucleotide sequence ID" value="NZ_LT670844.1"/>
</dbReference>
<keyword evidence="1" id="KW-0472">Membrane</keyword>
<feature type="transmembrane region" description="Helical" evidence="1">
    <location>
        <begin position="23"/>
        <end position="43"/>
    </location>
</feature>
<evidence type="ECO:0000313" key="2">
    <source>
        <dbReference type="EMBL" id="SHJ69065.1"/>
    </source>
</evidence>
<dbReference type="EMBL" id="LT670844">
    <property type="protein sequence ID" value="SHJ69065.1"/>
    <property type="molecule type" value="Genomic_DNA"/>
</dbReference>
<proteinExistence type="predicted"/>
<evidence type="ECO:0000256" key="1">
    <source>
        <dbReference type="SAM" id="Phobius"/>
    </source>
</evidence>
<organism evidence="2 3">
    <name type="scientific">Bradyrhizobium lablabi</name>
    <dbReference type="NCBI Taxonomy" id="722472"/>
    <lineage>
        <taxon>Bacteria</taxon>
        <taxon>Pseudomonadati</taxon>
        <taxon>Pseudomonadota</taxon>
        <taxon>Alphaproteobacteria</taxon>
        <taxon>Hyphomicrobiales</taxon>
        <taxon>Nitrobacteraceae</taxon>
        <taxon>Bradyrhizobium</taxon>
    </lineage>
</organism>
<keyword evidence="1" id="KW-0812">Transmembrane</keyword>
<reference evidence="2 3" key="1">
    <citation type="submission" date="2016-11" db="EMBL/GenBank/DDBJ databases">
        <authorList>
            <person name="Jaros S."/>
            <person name="Januszkiewicz K."/>
            <person name="Wedrychowicz H."/>
        </authorList>
    </citation>
    <scope>NUCLEOTIDE SEQUENCE [LARGE SCALE GENOMIC DNA]</scope>
    <source>
        <strain evidence="2 3">GAS499</strain>
    </source>
</reference>
<dbReference type="Proteomes" id="UP000189935">
    <property type="component" value="Chromosome I"/>
</dbReference>
<name>A0A1M6LDA2_9BRAD</name>
<accession>A0A1M6LDA2</accession>
<keyword evidence="1" id="KW-1133">Transmembrane helix</keyword>